<evidence type="ECO:0000313" key="2">
    <source>
        <dbReference type="Proteomes" id="UP000027583"/>
    </source>
</evidence>
<reference evidence="1 2" key="1">
    <citation type="journal article" date="2014" name="Genome Biol. Evol.">
        <title>Acetic acid bacteria genomes reveal functional traits for adaptation to life in insect guts.</title>
        <authorList>
            <person name="Chouaia B."/>
            <person name="Gaiarsa S."/>
            <person name="Crotti E."/>
            <person name="Comandatore F."/>
            <person name="Degli Esposti M."/>
            <person name="Ricci I."/>
            <person name="Alma A."/>
            <person name="Favia G."/>
            <person name="Bandi C."/>
            <person name="Daffonchio D."/>
        </authorList>
    </citation>
    <scope>NUCLEOTIDE SEQUENCE [LARGE SCALE GENOMIC DNA]</scope>
    <source>
        <strain evidence="1 2">SF2.1</strain>
    </source>
</reference>
<gene>
    <name evidence="1" type="ORF">ASAP_1596</name>
</gene>
<proteinExistence type="predicted"/>
<name>A0A060QK23_9PROT</name>
<protein>
    <submittedName>
        <fullName evidence="1">Uncharacterized protein</fullName>
    </submittedName>
</protein>
<dbReference type="Proteomes" id="UP000027583">
    <property type="component" value="Unassembled WGS sequence"/>
</dbReference>
<dbReference type="EMBL" id="CBLX010000009">
    <property type="protein sequence ID" value="CDG39641.1"/>
    <property type="molecule type" value="Genomic_DNA"/>
</dbReference>
<organism evidence="1 2">
    <name type="scientific">Asaia bogorensis</name>
    <dbReference type="NCBI Taxonomy" id="91915"/>
    <lineage>
        <taxon>Bacteria</taxon>
        <taxon>Pseudomonadati</taxon>
        <taxon>Pseudomonadota</taxon>
        <taxon>Alphaproteobacteria</taxon>
        <taxon>Acetobacterales</taxon>
        <taxon>Acetobacteraceae</taxon>
        <taxon>Asaia</taxon>
    </lineage>
</organism>
<reference evidence="1 2" key="2">
    <citation type="journal article" date="2014" name="PLoS ONE">
        <title>Evolution of mitochondria reconstructed from the energy metabolism of living bacteria.</title>
        <authorList>
            <person name="Degli Esposti M."/>
            <person name="Chouaia B."/>
            <person name="Comandatore F."/>
            <person name="Crotti E."/>
            <person name="Sassera D."/>
            <person name="Lievens P.M."/>
            <person name="Daffonchio D."/>
            <person name="Bandi C."/>
        </authorList>
    </citation>
    <scope>NUCLEOTIDE SEQUENCE [LARGE SCALE GENOMIC DNA]</scope>
    <source>
        <strain evidence="1 2">SF2.1</strain>
    </source>
</reference>
<sequence length="113" mass="12517">MTADSTNTPDGAKTIFNTVEIDFREAIKALSREDLEKLASDQCTVIGLMWDSVVDMRRVQNPPSRDEMLQIAGDMLEVLDDDSRDAHEIFYGGTARERLKALFPALRGEGGVA</sequence>
<comment type="caution">
    <text evidence="1">The sequence shown here is derived from an EMBL/GenBank/DDBJ whole genome shotgun (WGS) entry which is preliminary data.</text>
</comment>
<accession>A0A060QK23</accession>
<dbReference type="RefSeq" id="WP_023977170.1">
    <property type="nucleotide sequence ID" value="NZ_CBLX010000009.1"/>
</dbReference>
<dbReference type="AlphaFoldDB" id="A0A060QK23"/>
<evidence type="ECO:0000313" key="1">
    <source>
        <dbReference type="EMBL" id="CDG39641.1"/>
    </source>
</evidence>